<sequence length="156" mass="17509">MIALALSCMPELLIADEPTTALDVTIQAQILQLIKELKDKTDTSVILITHNMGVIAEVADNVLVMYCGRVLEYSDVRSLFKSPKHPYTIGLLNSIPKIEGVKNKLYTIKGCVPIPGQITEGCRFKTRCDYVTSRCLTEEPPLFDSEKSLVRCWKYK</sequence>
<evidence type="ECO:0000259" key="7">
    <source>
        <dbReference type="Pfam" id="PF08352"/>
    </source>
</evidence>
<proteinExistence type="predicted"/>
<evidence type="ECO:0000259" key="8">
    <source>
        <dbReference type="Pfam" id="PF13304"/>
    </source>
</evidence>
<evidence type="ECO:0000313" key="9">
    <source>
        <dbReference type="EMBL" id="MPN33036.1"/>
    </source>
</evidence>
<keyword evidence="5 9" id="KW-0067">ATP-binding</keyword>
<dbReference type="InterPro" id="IPR003959">
    <property type="entry name" value="ATPase_AAA_core"/>
</dbReference>
<evidence type="ECO:0000256" key="3">
    <source>
        <dbReference type="ARBA" id="ARBA00022475"/>
    </source>
</evidence>
<comment type="subcellular location">
    <subcellularLocation>
        <location evidence="1">Membrane</location>
    </subcellularLocation>
</comment>
<dbReference type="PANTHER" id="PTHR43297">
    <property type="entry name" value="OLIGOPEPTIDE TRANSPORT ATP-BINDING PROTEIN APPD"/>
    <property type="match status" value="1"/>
</dbReference>
<dbReference type="SUPFAM" id="SSF52540">
    <property type="entry name" value="P-loop containing nucleoside triphosphate hydrolases"/>
    <property type="match status" value="1"/>
</dbReference>
<gene>
    <name evidence="9" type="primary">dppD_15</name>
    <name evidence="9" type="ORF">SDC9_180519</name>
</gene>
<dbReference type="Gene3D" id="3.40.50.300">
    <property type="entry name" value="P-loop containing nucleotide triphosphate hydrolases"/>
    <property type="match status" value="1"/>
</dbReference>
<dbReference type="Pfam" id="PF13304">
    <property type="entry name" value="AAA_21"/>
    <property type="match status" value="1"/>
</dbReference>
<evidence type="ECO:0000256" key="2">
    <source>
        <dbReference type="ARBA" id="ARBA00022448"/>
    </source>
</evidence>
<dbReference type="EMBL" id="VSSQ01085345">
    <property type="protein sequence ID" value="MPN33036.1"/>
    <property type="molecule type" value="Genomic_DNA"/>
</dbReference>
<reference evidence="9" key="1">
    <citation type="submission" date="2019-08" db="EMBL/GenBank/DDBJ databases">
        <authorList>
            <person name="Kucharzyk K."/>
            <person name="Murdoch R.W."/>
            <person name="Higgins S."/>
            <person name="Loffler F."/>
        </authorList>
    </citation>
    <scope>NUCLEOTIDE SEQUENCE</scope>
</reference>
<keyword evidence="6" id="KW-0472">Membrane</keyword>
<protein>
    <submittedName>
        <fullName evidence="9">Dipeptide transport ATP-binding protein DppD</fullName>
    </submittedName>
</protein>
<keyword evidence="3" id="KW-1003">Cell membrane</keyword>
<evidence type="ECO:0000256" key="4">
    <source>
        <dbReference type="ARBA" id="ARBA00022741"/>
    </source>
</evidence>
<dbReference type="GO" id="GO:0015833">
    <property type="term" value="P:peptide transport"/>
    <property type="evidence" value="ECO:0007669"/>
    <property type="project" value="InterPro"/>
</dbReference>
<keyword evidence="2" id="KW-0813">Transport</keyword>
<dbReference type="GO" id="GO:0005524">
    <property type="term" value="F:ATP binding"/>
    <property type="evidence" value="ECO:0007669"/>
    <property type="project" value="UniProtKB-KW"/>
</dbReference>
<name>A0A645H3H2_9ZZZZ</name>
<feature type="domain" description="Oligopeptide/dipeptide ABC transporter C-terminal" evidence="7">
    <location>
        <begin position="72"/>
        <end position="135"/>
    </location>
</feature>
<evidence type="ECO:0000256" key="5">
    <source>
        <dbReference type="ARBA" id="ARBA00022840"/>
    </source>
</evidence>
<accession>A0A645H3H2</accession>
<organism evidence="9">
    <name type="scientific">bioreactor metagenome</name>
    <dbReference type="NCBI Taxonomy" id="1076179"/>
    <lineage>
        <taxon>unclassified sequences</taxon>
        <taxon>metagenomes</taxon>
        <taxon>ecological metagenomes</taxon>
    </lineage>
</organism>
<dbReference type="InterPro" id="IPR027417">
    <property type="entry name" value="P-loop_NTPase"/>
</dbReference>
<dbReference type="AlphaFoldDB" id="A0A645H3H2"/>
<dbReference type="GO" id="GO:0016020">
    <property type="term" value="C:membrane"/>
    <property type="evidence" value="ECO:0007669"/>
    <property type="project" value="UniProtKB-SubCell"/>
</dbReference>
<dbReference type="Pfam" id="PF08352">
    <property type="entry name" value="oligo_HPY"/>
    <property type="match status" value="1"/>
</dbReference>
<dbReference type="GO" id="GO:0016887">
    <property type="term" value="F:ATP hydrolysis activity"/>
    <property type="evidence" value="ECO:0007669"/>
    <property type="project" value="InterPro"/>
</dbReference>
<comment type="caution">
    <text evidence="9">The sequence shown here is derived from an EMBL/GenBank/DDBJ whole genome shotgun (WGS) entry which is preliminary data.</text>
</comment>
<dbReference type="NCBIfam" id="TIGR01727">
    <property type="entry name" value="oligo_HPY"/>
    <property type="match status" value="1"/>
</dbReference>
<evidence type="ECO:0000256" key="6">
    <source>
        <dbReference type="ARBA" id="ARBA00023136"/>
    </source>
</evidence>
<keyword evidence="4" id="KW-0547">Nucleotide-binding</keyword>
<dbReference type="PANTHER" id="PTHR43297:SF2">
    <property type="entry name" value="DIPEPTIDE TRANSPORT ATP-BINDING PROTEIN DPPD"/>
    <property type="match status" value="1"/>
</dbReference>
<evidence type="ECO:0000256" key="1">
    <source>
        <dbReference type="ARBA" id="ARBA00004370"/>
    </source>
</evidence>
<feature type="domain" description="ATPase AAA-type core" evidence="8">
    <location>
        <begin position="3"/>
        <end position="55"/>
    </location>
</feature>
<dbReference type="InterPro" id="IPR013563">
    <property type="entry name" value="Oligopep_ABC_C"/>
</dbReference>
<dbReference type="InterPro" id="IPR050388">
    <property type="entry name" value="ABC_Ni/Peptide_Import"/>
</dbReference>